<dbReference type="RefSeq" id="WP_377796502.1">
    <property type="nucleotide sequence ID" value="NZ_JBHSLW010000008.1"/>
</dbReference>
<feature type="chain" id="PRO_5047343067" evidence="1">
    <location>
        <begin position="26"/>
        <end position="265"/>
    </location>
</feature>
<protein>
    <submittedName>
        <fullName evidence="2">Uncharacterized protein</fullName>
    </submittedName>
</protein>
<dbReference type="EMBL" id="JBHSLW010000008">
    <property type="protein sequence ID" value="MFC5418994.1"/>
    <property type="molecule type" value="Genomic_DNA"/>
</dbReference>
<proteinExistence type="predicted"/>
<dbReference type="Proteomes" id="UP001596053">
    <property type="component" value="Unassembled WGS sequence"/>
</dbReference>
<keyword evidence="3" id="KW-1185">Reference proteome</keyword>
<dbReference type="PROSITE" id="PS51257">
    <property type="entry name" value="PROKAR_LIPOPROTEIN"/>
    <property type="match status" value="1"/>
</dbReference>
<gene>
    <name evidence="2" type="ORF">ACFPOB_05390</name>
</gene>
<evidence type="ECO:0000313" key="3">
    <source>
        <dbReference type="Proteomes" id="UP001596053"/>
    </source>
</evidence>
<comment type="caution">
    <text evidence="2">The sequence shown here is derived from an EMBL/GenBank/DDBJ whole genome shotgun (WGS) entry which is preliminary data.</text>
</comment>
<name>A0ABW0ILB8_9HYPH</name>
<organism evidence="2 3">
    <name type="scientific">Bosea eneae</name>
    <dbReference type="NCBI Taxonomy" id="151454"/>
    <lineage>
        <taxon>Bacteria</taxon>
        <taxon>Pseudomonadati</taxon>
        <taxon>Pseudomonadota</taxon>
        <taxon>Alphaproteobacteria</taxon>
        <taxon>Hyphomicrobiales</taxon>
        <taxon>Boseaceae</taxon>
        <taxon>Bosea</taxon>
    </lineage>
</organism>
<evidence type="ECO:0000256" key="1">
    <source>
        <dbReference type="SAM" id="SignalP"/>
    </source>
</evidence>
<feature type="signal peptide" evidence="1">
    <location>
        <begin position="1"/>
        <end position="25"/>
    </location>
</feature>
<sequence length="265" mass="29429">MRKTGSHCFASHSVAIAALSCLLLAGCSTTGDLGRPRPNIFADQIAPMIGEWSARFRGEASSWFHLTDDEERLRDRAWRLVLPAHERSDFDREVSKLAHARILPVEAQSNDVSAYHRALTSGAFASQASRYNRLSEDANGDRLLLGQFRANALRVINADRARLRTLDASQEVPPEQRDPAWQRVVENEGLMLWVCERARFRLKSYRFSLDNLMVEMPSREAVRAERAIMALESELGPACNLPLIGVFGGKGEGAPAGRGPVVYKG</sequence>
<keyword evidence="1" id="KW-0732">Signal</keyword>
<reference evidence="3" key="1">
    <citation type="journal article" date="2019" name="Int. J. Syst. Evol. Microbiol.">
        <title>The Global Catalogue of Microorganisms (GCM) 10K type strain sequencing project: providing services to taxonomists for standard genome sequencing and annotation.</title>
        <authorList>
            <consortium name="The Broad Institute Genomics Platform"/>
            <consortium name="The Broad Institute Genome Sequencing Center for Infectious Disease"/>
            <person name="Wu L."/>
            <person name="Ma J."/>
        </authorList>
    </citation>
    <scope>NUCLEOTIDE SEQUENCE [LARGE SCALE GENOMIC DNA]</scope>
    <source>
        <strain evidence="3">NCAIM B.01391</strain>
    </source>
</reference>
<accession>A0ABW0ILB8</accession>
<evidence type="ECO:0000313" key="2">
    <source>
        <dbReference type="EMBL" id="MFC5418994.1"/>
    </source>
</evidence>